<evidence type="ECO:0000256" key="1">
    <source>
        <dbReference type="SAM" id="SignalP"/>
    </source>
</evidence>
<feature type="signal peptide" evidence="1">
    <location>
        <begin position="1"/>
        <end position="29"/>
    </location>
</feature>
<dbReference type="RefSeq" id="WP_094335857.1">
    <property type="nucleotide sequence ID" value="NZ_NFIE01000019.1"/>
</dbReference>
<feature type="chain" id="PRO_5012576430" evidence="1">
    <location>
        <begin position="30"/>
        <end position="185"/>
    </location>
</feature>
<dbReference type="Proteomes" id="UP000195781">
    <property type="component" value="Unassembled WGS sequence"/>
</dbReference>
<evidence type="ECO:0000259" key="2">
    <source>
        <dbReference type="Pfam" id="PF17118"/>
    </source>
</evidence>
<dbReference type="OrthoDB" id="3182075at2"/>
<dbReference type="Pfam" id="PF17118">
    <property type="entry name" value="DUF5105"/>
    <property type="match status" value="1"/>
</dbReference>
<accession>A0A1Y3XMK5</accession>
<dbReference type="PROSITE" id="PS51257">
    <property type="entry name" value="PROKAR_LIPOPROTEIN"/>
    <property type="match status" value="1"/>
</dbReference>
<proteinExistence type="predicted"/>
<dbReference type="InterPro" id="IPR031343">
    <property type="entry name" value="DUF5105"/>
</dbReference>
<keyword evidence="4" id="KW-1185">Reference proteome</keyword>
<reference evidence="4" key="1">
    <citation type="submission" date="2017-04" db="EMBL/GenBank/DDBJ databases">
        <title>Function of individual gut microbiota members based on whole genome sequencing of pure cultures obtained from chicken caecum.</title>
        <authorList>
            <person name="Medvecky M."/>
            <person name="Cejkova D."/>
            <person name="Polansky O."/>
            <person name="Karasova D."/>
            <person name="Kubasova T."/>
            <person name="Cizek A."/>
            <person name="Rychlik I."/>
        </authorList>
    </citation>
    <scope>NUCLEOTIDE SEQUENCE [LARGE SCALE GENOMIC DNA]</scope>
    <source>
        <strain evidence="4">An5</strain>
    </source>
</reference>
<evidence type="ECO:0000313" key="3">
    <source>
        <dbReference type="EMBL" id="OUN86756.1"/>
    </source>
</evidence>
<keyword evidence="1" id="KW-0732">Signal</keyword>
<dbReference type="EMBL" id="NFIE01000019">
    <property type="protein sequence ID" value="OUN86756.1"/>
    <property type="molecule type" value="Genomic_DNA"/>
</dbReference>
<comment type="caution">
    <text evidence="3">The sequence shown here is derived from an EMBL/GenBank/DDBJ whole genome shotgun (WGS) entry which is preliminary data.</text>
</comment>
<feature type="domain" description="DUF5105" evidence="2">
    <location>
        <begin position="88"/>
        <end position="175"/>
    </location>
</feature>
<organism evidence="3 4">
    <name type="scientific">[Collinsella] massiliensis</name>
    <dbReference type="NCBI Taxonomy" id="1232426"/>
    <lineage>
        <taxon>Bacteria</taxon>
        <taxon>Bacillati</taxon>
        <taxon>Actinomycetota</taxon>
        <taxon>Coriobacteriia</taxon>
        <taxon>Coriobacteriales</taxon>
        <taxon>Coriobacteriaceae</taxon>
        <taxon>Enorma</taxon>
    </lineage>
</organism>
<dbReference type="AlphaFoldDB" id="A0A1Y3XMK5"/>
<gene>
    <name evidence="3" type="ORF">B5G02_08105</name>
</gene>
<evidence type="ECO:0000313" key="4">
    <source>
        <dbReference type="Proteomes" id="UP000195781"/>
    </source>
</evidence>
<protein>
    <submittedName>
        <fullName evidence="3">DUF5105 domain-containing protein</fullName>
    </submittedName>
</protein>
<sequence>MKKRILLAPVVAIACMLTLVLGGCGGAPAEDLIRENLESYMGEVDVADEAFVEGLESSAGEDLDQLGITADEFAAAYLDGFGYEIGDITVDGDTATAELTITIKSYTDIMTTFQNDFYDWAYSVDPNTLSSQDEIYKQAGQMLLDATNSAEPTSTTVEVNYTKNSDGDWEMDSSSEMELSSVVLA</sequence>
<name>A0A1Y3XMK5_9ACTN</name>